<dbReference type="Proteomes" id="UP000623129">
    <property type="component" value="Unassembled WGS sequence"/>
</dbReference>
<dbReference type="GO" id="GO:0008270">
    <property type="term" value="F:zinc ion binding"/>
    <property type="evidence" value="ECO:0007669"/>
    <property type="project" value="UniProtKB-KW"/>
</dbReference>
<dbReference type="GO" id="GO:0009751">
    <property type="term" value="P:response to salicylic acid"/>
    <property type="evidence" value="ECO:0007669"/>
    <property type="project" value="UniProtKB-ARBA"/>
</dbReference>
<dbReference type="GO" id="GO:0005516">
    <property type="term" value="F:calmodulin binding"/>
    <property type="evidence" value="ECO:0007669"/>
    <property type="project" value="UniProtKB-ARBA"/>
</dbReference>
<dbReference type="FunFam" id="1.25.40.420:FF:000012">
    <property type="entry name" value="BTB/POZ and TAZ domain-containing protein 2"/>
    <property type="match status" value="1"/>
</dbReference>
<dbReference type="GO" id="GO:0042542">
    <property type="term" value="P:response to hydrogen peroxide"/>
    <property type="evidence" value="ECO:0007669"/>
    <property type="project" value="UniProtKB-ARBA"/>
</dbReference>
<keyword evidence="4" id="KW-0833">Ubl conjugation pathway</keyword>
<accession>A0A833RPN2</accession>
<proteinExistence type="predicted"/>
<dbReference type="PANTHER" id="PTHR46287:SF5">
    <property type="entry name" value="OS02G0596700 PROTEIN"/>
    <property type="match status" value="1"/>
</dbReference>
<dbReference type="PANTHER" id="PTHR46287">
    <property type="entry name" value="BTB/POZ AND TAZ DOMAIN-CONTAINING PROTEIN 3-RELATED"/>
    <property type="match status" value="1"/>
</dbReference>
<keyword evidence="5" id="KW-0862">Zinc</keyword>
<keyword evidence="2" id="KW-0479">Metal-binding</keyword>
<dbReference type="InterPro" id="IPR000210">
    <property type="entry name" value="BTB/POZ_dom"/>
</dbReference>
<evidence type="ECO:0000259" key="6">
    <source>
        <dbReference type="PROSITE" id="PS50097"/>
    </source>
</evidence>
<dbReference type="InterPro" id="IPR011333">
    <property type="entry name" value="SKP1/BTB/POZ_sf"/>
</dbReference>
<dbReference type="GO" id="GO:0006355">
    <property type="term" value="P:regulation of DNA-templated transcription"/>
    <property type="evidence" value="ECO:0007669"/>
    <property type="project" value="UniProtKB-ARBA"/>
</dbReference>
<gene>
    <name evidence="7" type="ORF">FCM35_KLT18571</name>
</gene>
<dbReference type="SMART" id="SM00551">
    <property type="entry name" value="ZnF_TAZ"/>
    <property type="match status" value="1"/>
</dbReference>
<dbReference type="GO" id="GO:0005634">
    <property type="term" value="C:nucleus"/>
    <property type="evidence" value="ECO:0007669"/>
    <property type="project" value="TreeGrafter"/>
</dbReference>
<dbReference type="InterPro" id="IPR000197">
    <property type="entry name" value="Znf_TAZ"/>
</dbReference>
<comment type="pathway">
    <text evidence="1">Protein modification; protein ubiquitination.</text>
</comment>
<evidence type="ECO:0000256" key="5">
    <source>
        <dbReference type="ARBA" id="ARBA00022833"/>
    </source>
</evidence>
<evidence type="ECO:0000256" key="4">
    <source>
        <dbReference type="ARBA" id="ARBA00022786"/>
    </source>
</evidence>
<dbReference type="Gene3D" id="1.20.1020.10">
    <property type="entry name" value="TAZ domain"/>
    <property type="match status" value="1"/>
</dbReference>
<dbReference type="Pfam" id="PF00651">
    <property type="entry name" value="BTB"/>
    <property type="match status" value="1"/>
</dbReference>
<evidence type="ECO:0000256" key="1">
    <source>
        <dbReference type="ARBA" id="ARBA00004906"/>
    </source>
</evidence>
<dbReference type="Gene3D" id="3.30.710.10">
    <property type="entry name" value="Potassium Channel Kv1.1, Chain A"/>
    <property type="match status" value="1"/>
</dbReference>
<keyword evidence="8" id="KW-1185">Reference proteome</keyword>
<dbReference type="AlphaFoldDB" id="A0A833RPN2"/>
<dbReference type="PROSITE" id="PS50097">
    <property type="entry name" value="BTB"/>
    <property type="match status" value="1"/>
</dbReference>
<sequence length="352" mass="39886">MGVKTEFKCSTSCYGAGADVVIRTSDGQSILAHCSILASTSPVLERKIDKARRGWNSVCTIRIPGAPSDAVIAFVQLLYSTRITALATAEMEDILDKHGMQLLALSHAYQIGWLKKKCEITVATELTPDRVIDVLKVAKLCNAPRLYQQCMKLIAKEFAEVQRSDGWQFLRQYDPALELEILQIIKDTNQRKIRWKQQRAAQEAYLRLNEAMDCLQHIFTEGCTEIGPRSGNLSKRNNDPCAWFGTCQGLQLLLRHFTMCSKKLAPEGCLRCQRMWQLLHLHASICDRPDSCKVPLCNDGRFKMKTQREGRSDKTWRLLLKRVVVARAMSALASRKMPAIVFRSWTHGQSIE</sequence>
<dbReference type="Pfam" id="PF02135">
    <property type="entry name" value="zf-TAZ"/>
    <property type="match status" value="1"/>
</dbReference>
<evidence type="ECO:0000313" key="8">
    <source>
        <dbReference type="Proteomes" id="UP000623129"/>
    </source>
</evidence>
<evidence type="ECO:0000313" key="7">
    <source>
        <dbReference type="EMBL" id="KAF3337984.1"/>
    </source>
</evidence>
<dbReference type="SUPFAM" id="SSF57933">
    <property type="entry name" value="TAZ domain"/>
    <property type="match status" value="1"/>
</dbReference>
<name>A0A833RPN2_9POAL</name>
<evidence type="ECO:0000256" key="2">
    <source>
        <dbReference type="ARBA" id="ARBA00022723"/>
    </source>
</evidence>
<dbReference type="SUPFAM" id="SSF54695">
    <property type="entry name" value="POZ domain"/>
    <property type="match status" value="1"/>
</dbReference>
<protein>
    <submittedName>
        <fullName evidence="7">BTB/POZ and TAZ domain-containing protein 2-like isoform X1</fullName>
    </submittedName>
</protein>
<dbReference type="GO" id="GO:0009725">
    <property type="term" value="P:response to hormone"/>
    <property type="evidence" value="ECO:0007669"/>
    <property type="project" value="UniProtKB-ARBA"/>
</dbReference>
<evidence type="ECO:0000256" key="3">
    <source>
        <dbReference type="ARBA" id="ARBA00022771"/>
    </source>
</evidence>
<dbReference type="EMBL" id="SWLB01000006">
    <property type="protein sequence ID" value="KAF3337984.1"/>
    <property type="molecule type" value="Genomic_DNA"/>
</dbReference>
<dbReference type="OrthoDB" id="6359816at2759"/>
<comment type="caution">
    <text evidence="7">The sequence shown here is derived from an EMBL/GenBank/DDBJ whole genome shotgun (WGS) entry which is preliminary data.</text>
</comment>
<dbReference type="Gene3D" id="1.25.40.420">
    <property type="match status" value="1"/>
</dbReference>
<dbReference type="InterPro" id="IPR035898">
    <property type="entry name" value="TAZ_dom_sf"/>
</dbReference>
<organism evidence="7 8">
    <name type="scientific">Carex littledalei</name>
    <dbReference type="NCBI Taxonomy" id="544730"/>
    <lineage>
        <taxon>Eukaryota</taxon>
        <taxon>Viridiplantae</taxon>
        <taxon>Streptophyta</taxon>
        <taxon>Embryophyta</taxon>
        <taxon>Tracheophyta</taxon>
        <taxon>Spermatophyta</taxon>
        <taxon>Magnoliopsida</taxon>
        <taxon>Liliopsida</taxon>
        <taxon>Poales</taxon>
        <taxon>Cyperaceae</taxon>
        <taxon>Cyperoideae</taxon>
        <taxon>Cariceae</taxon>
        <taxon>Carex</taxon>
        <taxon>Carex subgen. Euthyceras</taxon>
    </lineage>
</organism>
<dbReference type="FunFam" id="1.20.1020.10:FF:000004">
    <property type="entry name" value="BTB/POZ and TAZ domain-containing protein 2"/>
    <property type="match status" value="1"/>
</dbReference>
<dbReference type="SMART" id="SM00225">
    <property type="entry name" value="BTB"/>
    <property type="match status" value="1"/>
</dbReference>
<dbReference type="InterPro" id="IPR044513">
    <property type="entry name" value="BT1/2/3/4/5"/>
</dbReference>
<reference evidence="7" key="1">
    <citation type="submission" date="2020-01" db="EMBL/GenBank/DDBJ databases">
        <title>Genome sequence of Kobresia littledalei, the first chromosome-level genome in the family Cyperaceae.</title>
        <authorList>
            <person name="Qu G."/>
        </authorList>
    </citation>
    <scope>NUCLEOTIDE SEQUENCE</scope>
    <source>
        <strain evidence="7">C.B.Clarke</strain>
        <tissue evidence="7">Leaf</tissue>
    </source>
</reference>
<keyword evidence="3" id="KW-0863">Zinc-finger</keyword>
<feature type="domain" description="BTB" evidence="6">
    <location>
        <begin position="18"/>
        <end position="87"/>
    </location>
</feature>